<organism evidence="11 12">
    <name type="scientific">Azospirillum brasilense</name>
    <dbReference type="NCBI Taxonomy" id="192"/>
    <lineage>
        <taxon>Bacteria</taxon>
        <taxon>Pseudomonadati</taxon>
        <taxon>Pseudomonadota</taxon>
        <taxon>Alphaproteobacteria</taxon>
        <taxon>Rhodospirillales</taxon>
        <taxon>Azospirillaceae</taxon>
        <taxon>Azospirillum</taxon>
    </lineage>
</organism>
<dbReference type="Proteomes" id="UP000298693">
    <property type="component" value="Chromosome"/>
</dbReference>
<keyword evidence="5" id="KW-0119">Carbohydrate metabolism</keyword>
<dbReference type="GO" id="GO:0008810">
    <property type="term" value="F:cellulase activity"/>
    <property type="evidence" value="ECO:0007669"/>
    <property type="project" value="UniProtKB-EC"/>
</dbReference>
<reference evidence="11 12" key="1">
    <citation type="submission" date="2018-09" db="EMBL/GenBank/DDBJ databases">
        <title>Whole genome based analysis of evolution and adaptive divergence in Indian and Brazilian strains of Azospirillum brasilense.</title>
        <authorList>
            <person name="Singh C."/>
            <person name="Tripathi A.K."/>
        </authorList>
    </citation>
    <scope>NUCLEOTIDE SEQUENCE [LARGE SCALE GENOMIC DNA]</scope>
    <source>
        <strain evidence="11 12">MTCC4039</strain>
    </source>
</reference>
<dbReference type="Gene3D" id="3.20.20.80">
    <property type="entry name" value="Glycosidases"/>
    <property type="match status" value="1"/>
</dbReference>
<keyword evidence="3 8" id="KW-0378">Hydrolase</keyword>
<evidence type="ECO:0000256" key="4">
    <source>
        <dbReference type="ARBA" id="ARBA00023001"/>
    </source>
</evidence>
<dbReference type="InterPro" id="IPR001547">
    <property type="entry name" value="Glyco_hydro_5"/>
</dbReference>
<evidence type="ECO:0000256" key="3">
    <source>
        <dbReference type="ARBA" id="ARBA00022801"/>
    </source>
</evidence>
<dbReference type="AlphaFoldDB" id="A0A4D8QX98"/>
<evidence type="ECO:0000256" key="8">
    <source>
        <dbReference type="RuleBase" id="RU361153"/>
    </source>
</evidence>
<keyword evidence="6 8" id="KW-0326">Glycosidase</keyword>
<feature type="domain" description="Glycoside hydrolase family 5" evidence="10">
    <location>
        <begin position="16"/>
        <end position="336"/>
    </location>
</feature>
<dbReference type="Pfam" id="PF00150">
    <property type="entry name" value="Cellulase"/>
    <property type="match status" value="1"/>
</dbReference>
<accession>A0A4D8QX98</accession>
<feature type="compositionally biased region" description="Basic and acidic residues" evidence="9">
    <location>
        <begin position="424"/>
        <end position="442"/>
    </location>
</feature>
<evidence type="ECO:0000313" key="11">
    <source>
        <dbReference type="EMBL" id="QCO14271.1"/>
    </source>
</evidence>
<evidence type="ECO:0000256" key="1">
    <source>
        <dbReference type="ARBA" id="ARBA00000966"/>
    </source>
</evidence>
<evidence type="ECO:0000256" key="9">
    <source>
        <dbReference type="SAM" id="MobiDB-lite"/>
    </source>
</evidence>
<feature type="region of interest" description="Disordered" evidence="9">
    <location>
        <begin position="423"/>
        <end position="442"/>
    </location>
</feature>
<evidence type="ECO:0000313" key="12">
    <source>
        <dbReference type="Proteomes" id="UP000298693"/>
    </source>
</evidence>
<evidence type="ECO:0000256" key="7">
    <source>
        <dbReference type="ARBA" id="ARBA00023326"/>
    </source>
</evidence>
<dbReference type="InterPro" id="IPR017853">
    <property type="entry name" value="GH"/>
</dbReference>
<protein>
    <recommendedName>
        <fullName evidence="2">cellulase</fullName>
        <ecNumber evidence="2">3.2.1.4</ecNumber>
    </recommendedName>
</protein>
<dbReference type="GO" id="GO:0030245">
    <property type="term" value="P:cellulose catabolic process"/>
    <property type="evidence" value="ECO:0007669"/>
    <property type="project" value="UniProtKB-KW"/>
</dbReference>
<comment type="catalytic activity">
    <reaction evidence="1">
        <text>Endohydrolysis of (1-&gt;4)-beta-D-glucosidic linkages in cellulose, lichenin and cereal beta-D-glucans.</text>
        <dbReference type="EC" id="3.2.1.4"/>
    </reaction>
</comment>
<keyword evidence="7" id="KW-0624">Polysaccharide degradation</keyword>
<name>A0A4D8QX98_AZOBR</name>
<proteinExistence type="inferred from homology"/>
<comment type="similarity">
    <text evidence="8">Belongs to the glycosyl hydrolase 5 (cellulase A) family.</text>
</comment>
<keyword evidence="4" id="KW-0136">Cellulose degradation</keyword>
<dbReference type="PANTHER" id="PTHR35923">
    <property type="entry name" value="MAJOR EXTRACELLULAR ENDOGLUCANASE"/>
    <property type="match status" value="1"/>
</dbReference>
<dbReference type="RefSeq" id="WP_137138885.1">
    <property type="nucleotide sequence ID" value="NZ_CP032345.1"/>
</dbReference>
<dbReference type="SUPFAM" id="SSF51445">
    <property type="entry name" value="(Trans)glycosidases"/>
    <property type="match status" value="1"/>
</dbReference>
<evidence type="ECO:0000259" key="10">
    <source>
        <dbReference type="Pfam" id="PF00150"/>
    </source>
</evidence>
<dbReference type="PROSITE" id="PS00659">
    <property type="entry name" value="GLYCOSYL_HYDROL_F5"/>
    <property type="match status" value="1"/>
</dbReference>
<gene>
    <name evidence="11" type="ORF">D3869_02945</name>
</gene>
<dbReference type="EC" id="3.2.1.4" evidence="2"/>
<dbReference type="EMBL" id="CP032345">
    <property type="protein sequence ID" value="QCO14271.1"/>
    <property type="molecule type" value="Genomic_DNA"/>
</dbReference>
<evidence type="ECO:0000256" key="2">
    <source>
        <dbReference type="ARBA" id="ARBA00012601"/>
    </source>
</evidence>
<dbReference type="PANTHER" id="PTHR35923:SF2">
    <property type="entry name" value="ENDOGLUCANASE"/>
    <property type="match status" value="1"/>
</dbReference>
<evidence type="ECO:0000256" key="6">
    <source>
        <dbReference type="ARBA" id="ARBA00023295"/>
    </source>
</evidence>
<sequence>MGIAKGFLHTDGNQIVDSSGQNVKLTGVNWFGGEGFVFNPNGMDMRGYWGMMEQMKELGFNTIRLPWSDAALDADRATGIDTSKNPDLANKSPLEVMDKVIDYAGRIGMKVILDHHRSSDGASANENGLWYDDKYPESKMIENWKMLAERYKGNDTVIGADLHNEPHGQATWGGGDKATDWAWAAERIGNEIQSVNKDWLLLVEGVEIHENQWEWWGGNLRGAKDRPIEFDNPGKLVYSVHSYGPSIHEMEWFKASDYPNNLPGQYTDNWGWLLKEDKAPVLVGEFGGKLETDQDKAYMAKLIDYMNGDLDGNGTNDLGAGKEGASWTYWSWNPNSGDTGGILKDDWQTVDQTKYNAIKEGLFDGGGSPAKAAWAPAKAQALGEGDINVLSHTVTQPQAVDHSTAASVDAALAAQTVELPPVDAAHDPSALHHDPLDVHTGA</sequence>
<dbReference type="InterPro" id="IPR018087">
    <property type="entry name" value="Glyco_hydro_5_CS"/>
</dbReference>
<evidence type="ECO:0000256" key="5">
    <source>
        <dbReference type="ARBA" id="ARBA00023277"/>
    </source>
</evidence>